<evidence type="ECO:0000256" key="3">
    <source>
        <dbReference type="SAM" id="SignalP"/>
    </source>
</evidence>
<accession>A0A7M6DQV6</accession>
<dbReference type="AlphaFoldDB" id="A0A7M6DQV6"/>
<name>A0A7M6DQV6_9CNID</name>
<dbReference type="RefSeq" id="XP_066924106.1">
    <property type="nucleotide sequence ID" value="XM_067068005.1"/>
</dbReference>
<organism evidence="4 5">
    <name type="scientific">Clytia hemisphaerica</name>
    <dbReference type="NCBI Taxonomy" id="252671"/>
    <lineage>
        <taxon>Eukaryota</taxon>
        <taxon>Metazoa</taxon>
        <taxon>Cnidaria</taxon>
        <taxon>Hydrozoa</taxon>
        <taxon>Hydroidolina</taxon>
        <taxon>Leptothecata</taxon>
        <taxon>Obeliida</taxon>
        <taxon>Clytiidae</taxon>
        <taxon>Clytia</taxon>
    </lineage>
</organism>
<proteinExistence type="predicted"/>
<evidence type="ECO:0000313" key="5">
    <source>
        <dbReference type="Proteomes" id="UP000594262"/>
    </source>
</evidence>
<keyword evidence="5" id="KW-1185">Reference proteome</keyword>
<protein>
    <recommendedName>
        <fullName evidence="6">Cnidarian restricted protein</fullName>
    </recommendedName>
</protein>
<sequence length="124" mass="14499">MRAPSYFYFFTFLAHIQVNLGLKCPKRSMLPNTSDGGVTYRLKLHKHTIECRPSEECCPREMGCCTPEIGKKVWIGVGLGVALVICLFIVYCYWKKRKDRRKRVGDLPNSETEEKRRKKKRTKK</sequence>
<feature type="signal peptide" evidence="3">
    <location>
        <begin position="1"/>
        <end position="21"/>
    </location>
</feature>
<keyword evidence="2" id="KW-1133">Transmembrane helix</keyword>
<reference evidence="4" key="1">
    <citation type="submission" date="2021-01" db="UniProtKB">
        <authorList>
            <consortium name="EnsemblMetazoa"/>
        </authorList>
    </citation>
    <scope>IDENTIFICATION</scope>
</reference>
<feature type="region of interest" description="Disordered" evidence="1">
    <location>
        <begin position="98"/>
        <end position="124"/>
    </location>
</feature>
<keyword evidence="3" id="KW-0732">Signal</keyword>
<evidence type="ECO:0000256" key="2">
    <source>
        <dbReference type="SAM" id="Phobius"/>
    </source>
</evidence>
<dbReference type="EnsemblMetazoa" id="CLYHEMT023417.1">
    <property type="protein sequence ID" value="CLYHEMP023417.1"/>
    <property type="gene ID" value="CLYHEMG023417"/>
</dbReference>
<feature type="transmembrane region" description="Helical" evidence="2">
    <location>
        <begin position="73"/>
        <end position="94"/>
    </location>
</feature>
<dbReference type="Proteomes" id="UP000594262">
    <property type="component" value="Unplaced"/>
</dbReference>
<evidence type="ECO:0008006" key="6">
    <source>
        <dbReference type="Google" id="ProtNLM"/>
    </source>
</evidence>
<keyword evidence="2" id="KW-0812">Transmembrane</keyword>
<keyword evidence="2" id="KW-0472">Membrane</keyword>
<evidence type="ECO:0000256" key="1">
    <source>
        <dbReference type="SAM" id="MobiDB-lite"/>
    </source>
</evidence>
<feature type="chain" id="PRO_5029452997" description="Cnidarian restricted protein" evidence="3">
    <location>
        <begin position="22"/>
        <end position="124"/>
    </location>
</feature>
<dbReference type="GeneID" id="136811402"/>
<evidence type="ECO:0000313" key="4">
    <source>
        <dbReference type="EnsemblMetazoa" id="CLYHEMP023417.1"/>
    </source>
</evidence>